<feature type="domain" description="Inhibitor I9" evidence="9">
    <location>
        <begin position="39"/>
        <end position="113"/>
    </location>
</feature>
<dbReference type="InterPro" id="IPR022398">
    <property type="entry name" value="Peptidase_S8_His-AS"/>
</dbReference>
<dbReference type="InterPro" id="IPR050131">
    <property type="entry name" value="Peptidase_S8_subtilisin-like"/>
</dbReference>
<reference evidence="10" key="1">
    <citation type="journal article" date="2020" name="Fungal Divers.">
        <title>Resolving the Mortierellaceae phylogeny through synthesis of multi-gene phylogenetics and phylogenomics.</title>
        <authorList>
            <person name="Vandepol N."/>
            <person name="Liber J."/>
            <person name="Desiro A."/>
            <person name="Na H."/>
            <person name="Kennedy M."/>
            <person name="Barry K."/>
            <person name="Grigoriev I.V."/>
            <person name="Miller A.N."/>
            <person name="O'Donnell K."/>
            <person name="Stajich J.E."/>
            <person name="Bonito G."/>
        </authorList>
    </citation>
    <scope>NUCLEOTIDE SEQUENCE</scope>
    <source>
        <strain evidence="10">REB-010B</strain>
    </source>
</reference>
<keyword evidence="4 5" id="KW-0720">Serine protease</keyword>
<dbReference type="FunFam" id="3.40.50.200:FF:000014">
    <property type="entry name" value="Proteinase K"/>
    <property type="match status" value="1"/>
</dbReference>
<evidence type="ECO:0000256" key="4">
    <source>
        <dbReference type="ARBA" id="ARBA00022825"/>
    </source>
</evidence>
<keyword evidence="3 5" id="KW-0378">Hydrolase</keyword>
<comment type="similarity">
    <text evidence="1 5 6">Belongs to the peptidase S8 family.</text>
</comment>
<evidence type="ECO:0000313" key="11">
    <source>
        <dbReference type="Proteomes" id="UP000738325"/>
    </source>
</evidence>
<evidence type="ECO:0000256" key="6">
    <source>
        <dbReference type="RuleBase" id="RU003355"/>
    </source>
</evidence>
<dbReference type="InterPro" id="IPR000209">
    <property type="entry name" value="Peptidase_S8/S53_dom"/>
</dbReference>
<dbReference type="PANTHER" id="PTHR43806:SF11">
    <property type="entry name" value="CEREVISIN-RELATED"/>
    <property type="match status" value="1"/>
</dbReference>
<dbReference type="InterPro" id="IPR034193">
    <property type="entry name" value="PCSK9_ProteinaseK-like"/>
</dbReference>
<dbReference type="EMBL" id="JAAAIP010000186">
    <property type="protein sequence ID" value="KAG0323557.1"/>
    <property type="molecule type" value="Genomic_DNA"/>
</dbReference>
<dbReference type="PRINTS" id="PR00723">
    <property type="entry name" value="SUBTILISIN"/>
</dbReference>
<evidence type="ECO:0000313" key="10">
    <source>
        <dbReference type="EMBL" id="KAG0323557.1"/>
    </source>
</evidence>
<feature type="active site" description="Charge relay system" evidence="5">
    <location>
        <position position="189"/>
    </location>
</feature>
<keyword evidence="11" id="KW-1185">Reference proteome</keyword>
<evidence type="ECO:0000256" key="5">
    <source>
        <dbReference type="PROSITE-ProRule" id="PRU01240"/>
    </source>
</evidence>
<feature type="active site" description="Charge relay system" evidence="5">
    <location>
        <position position="343"/>
    </location>
</feature>
<dbReference type="OrthoDB" id="206201at2759"/>
<dbReference type="PROSITE" id="PS00136">
    <property type="entry name" value="SUBTILASE_ASP"/>
    <property type="match status" value="1"/>
</dbReference>
<dbReference type="InterPro" id="IPR023827">
    <property type="entry name" value="Peptidase_S8_Asp-AS"/>
</dbReference>
<feature type="domain" description="Peptidase S8/S53" evidence="8">
    <location>
        <begin position="148"/>
        <end position="385"/>
    </location>
</feature>
<dbReference type="Proteomes" id="UP000738325">
    <property type="component" value="Unassembled WGS sequence"/>
</dbReference>
<dbReference type="AlphaFoldDB" id="A0A9P6RME5"/>
<dbReference type="PROSITE" id="PS00138">
    <property type="entry name" value="SUBTILASE_SER"/>
    <property type="match status" value="1"/>
</dbReference>
<evidence type="ECO:0000256" key="2">
    <source>
        <dbReference type="ARBA" id="ARBA00022670"/>
    </source>
</evidence>
<dbReference type="PANTHER" id="PTHR43806">
    <property type="entry name" value="PEPTIDASE S8"/>
    <property type="match status" value="1"/>
</dbReference>
<dbReference type="InterPro" id="IPR010259">
    <property type="entry name" value="S8pro/Inhibitor_I9"/>
</dbReference>
<accession>A0A9P6RME5</accession>
<dbReference type="SUPFAM" id="SSF52743">
    <property type="entry name" value="Subtilisin-like"/>
    <property type="match status" value="1"/>
</dbReference>
<evidence type="ECO:0000256" key="7">
    <source>
        <dbReference type="SAM" id="SignalP"/>
    </source>
</evidence>
<feature type="signal peptide" evidence="7">
    <location>
        <begin position="1"/>
        <end position="22"/>
    </location>
</feature>
<comment type="caution">
    <text evidence="10">The sequence shown here is derived from an EMBL/GenBank/DDBJ whole genome shotgun (WGS) entry which is preliminary data.</text>
</comment>
<protein>
    <submittedName>
        <fullName evidence="10">Subtilisin-like serine protease</fullName>
    </submittedName>
</protein>
<evidence type="ECO:0000259" key="9">
    <source>
        <dbReference type="Pfam" id="PF05922"/>
    </source>
</evidence>
<dbReference type="InterPro" id="IPR015500">
    <property type="entry name" value="Peptidase_S8_subtilisin-rel"/>
</dbReference>
<feature type="active site" description="Charge relay system" evidence="5">
    <location>
        <position position="157"/>
    </location>
</feature>
<dbReference type="InterPro" id="IPR023828">
    <property type="entry name" value="Peptidase_S8_Ser-AS"/>
</dbReference>
<dbReference type="Gene3D" id="3.40.50.200">
    <property type="entry name" value="Peptidase S8/S53 domain"/>
    <property type="match status" value="1"/>
</dbReference>
<evidence type="ECO:0000256" key="1">
    <source>
        <dbReference type="ARBA" id="ARBA00011073"/>
    </source>
</evidence>
<keyword evidence="2 5" id="KW-0645">Protease</keyword>
<dbReference type="CDD" id="cd04077">
    <property type="entry name" value="Peptidases_S8_PCSK9_ProteinaseK_like"/>
    <property type="match status" value="1"/>
</dbReference>
<keyword evidence="7" id="KW-0732">Signal</keyword>
<dbReference type="Gene3D" id="3.30.70.80">
    <property type="entry name" value="Peptidase S8 propeptide/proteinase inhibitor I9"/>
    <property type="match status" value="1"/>
</dbReference>
<dbReference type="GO" id="GO:0005615">
    <property type="term" value="C:extracellular space"/>
    <property type="evidence" value="ECO:0007669"/>
    <property type="project" value="TreeGrafter"/>
</dbReference>
<dbReference type="Pfam" id="PF05922">
    <property type="entry name" value="Inhibitor_I9"/>
    <property type="match status" value="1"/>
</dbReference>
<dbReference type="GO" id="GO:0006508">
    <property type="term" value="P:proteolysis"/>
    <property type="evidence" value="ECO:0007669"/>
    <property type="project" value="UniProtKB-KW"/>
</dbReference>
<proteinExistence type="inferred from homology"/>
<dbReference type="SUPFAM" id="SSF54897">
    <property type="entry name" value="Protease propeptides/inhibitors"/>
    <property type="match status" value="1"/>
</dbReference>
<sequence>MKYISLLVVACLALSTSSTTDAAAPFITNSFGTTAVPGSYIVMLKDNYTIEGIVPKFNSMASRQNARGGRKPTINHKFNSMPGFTVTGTRATLTELQNMDEVEYVEQDAIVTIQGTQTNPPSWGLGRVSQQGPVANAKTSYLFPNTAGAGVTAYVIDTGINTAHTDFGGRAKMGANFVQGSPNTDENGHGTHVSGTIGGATYGVAKKVNLVGVKVLNAQGSGATSGIVSAMDWVVTNSKGKKAVVNMSLGGGASRALNDATGRLFKANVPVIVAAGNDANQDACTGSPSGAPNVLAVGASDIADKVAVFSSFGKCVKIFGPGVQITSAWIGSKTAKNTISGTSMATPHVVGVAALYMGADANLKTAAQVYSKLTSTASKNKIKGSLRGSANLMVFNGGGK</sequence>
<dbReference type="PROSITE" id="PS51892">
    <property type="entry name" value="SUBTILASE"/>
    <property type="match status" value="1"/>
</dbReference>
<gene>
    <name evidence="10" type="primary">SUB7_1</name>
    <name evidence="10" type="ORF">BGZ99_002731</name>
</gene>
<name>A0A9P6RME5_9FUNG</name>
<feature type="chain" id="PRO_5040359109" evidence="7">
    <location>
        <begin position="23"/>
        <end position="400"/>
    </location>
</feature>
<dbReference type="Pfam" id="PF00082">
    <property type="entry name" value="Peptidase_S8"/>
    <property type="match status" value="1"/>
</dbReference>
<dbReference type="PROSITE" id="PS00137">
    <property type="entry name" value="SUBTILASE_HIS"/>
    <property type="match status" value="1"/>
</dbReference>
<evidence type="ECO:0000259" key="8">
    <source>
        <dbReference type="Pfam" id="PF00082"/>
    </source>
</evidence>
<dbReference type="InterPro" id="IPR037045">
    <property type="entry name" value="S8pro/Inhibitor_I9_sf"/>
</dbReference>
<dbReference type="GO" id="GO:0004252">
    <property type="term" value="F:serine-type endopeptidase activity"/>
    <property type="evidence" value="ECO:0007669"/>
    <property type="project" value="UniProtKB-UniRule"/>
</dbReference>
<organism evidence="10 11">
    <name type="scientific">Dissophora globulifera</name>
    <dbReference type="NCBI Taxonomy" id="979702"/>
    <lineage>
        <taxon>Eukaryota</taxon>
        <taxon>Fungi</taxon>
        <taxon>Fungi incertae sedis</taxon>
        <taxon>Mucoromycota</taxon>
        <taxon>Mortierellomycotina</taxon>
        <taxon>Mortierellomycetes</taxon>
        <taxon>Mortierellales</taxon>
        <taxon>Mortierellaceae</taxon>
        <taxon>Dissophora</taxon>
    </lineage>
</organism>
<evidence type="ECO:0000256" key="3">
    <source>
        <dbReference type="ARBA" id="ARBA00022801"/>
    </source>
</evidence>
<dbReference type="InterPro" id="IPR036852">
    <property type="entry name" value="Peptidase_S8/S53_dom_sf"/>
</dbReference>